<feature type="region of interest" description="Disordered" evidence="1">
    <location>
        <begin position="1"/>
        <end position="20"/>
    </location>
</feature>
<feature type="domain" description="Solute-binding protein family 5" evidence="2">
    <location>
        <begin position="119"/>
        <end position="494"/>
    </location>
</feature>
<dbReference type="eggNOG" id="COG4166">
    <property type="taxonomic scope" value="Bacteria"/>
</dbReference>
<dbReference type="Gene3D" id="3.40.190.10">
    <property type="entry name" value="Periplasmic binding protein-like II"/>
    <property type="match status" value="1"/>
</dbReference>
<dbReference type="GO" id="GO:1904680">
    <property type="term" value="F:peptide transmembrane transporter activity"/>
    <property type="evidence" value="ECO:0007669"/>
    <property type="project" value="TreeGrafter"/>
</dbReference>
<dbReference type="PANTHER" id="PTHR30290">
    <property type="entry name" value="PERIPLASMIC BINDING COMPONENT OF ABC TRANSPORTER"/>
    <property type="match status" value="1"/>
</dbReference>
<dbReference type="CDD" id="cd00995">
    <property type="entry name" value="PBP2_NikA_DppA_OppA_like"/>
    <property type="match status" value="1"/>
</dbReference>
<dbReference type="GO" id="GO:0015833">
    <property type="term" value="P:peptide transport"/>
    <property type="evidence" value="ECO:0007669"/>
    <property type="project" value="TreeGrafter"/>
</dbReference>
<protein>
    <submittedName>
        <fullName evidence="3">Putative ABC transporter substrate-binding protein</fullName>
    </submittedName>
</protein>
<dbReference type="STRING" id="1184609.KILIM_035_00330"/>
<dbReference type="SUPFAM" id="SSF53850">
    <property type="entry name" value="Periplasmic binding protein-like II"/>
    <property type="match status" value="1"/>
</dbReference>
<dbReference type="GO" id="GO:0043190">
    <property type="term" value="C:ATP-binding cassette (ABC) transporter complex"/>
    <property type="evidence" value="ECO:0007669"/>
    <property type="project" value="InterPro"/>
</dbReference>
<feature type="region of interest" description="Disordered" evidence="1">
    <location>
        <begin position="44"/>
        <end position="72"/>
    </location>
</feature>
<evidence type="ECO:0000313" key="4">
    <source>
        <dbReference type="Proteomes" id="UP000008366"/>
    </source>
</evidence>
<dbReference type="PANTHER" id="PTHR30290:SF83">
    <property type="entry name" value="ABC TRANSPORTER SUBSTRATE-BINDING PROTEIN"/>
    <property type="match status" value="1"/>
</dbReference>
<dbReference type="InterPro" id="IPR039424">
    <property type="entry name" value="SBP_5"/>
</dbReference>
<dbReference type="PIRSF" id="PIRSF002741">
    <property type="entry name" value="MppA"/>
    <property type="match status" value="1"/>
</dbReference>
<dbReference type="InterPro" id="IPR030678">
    <property type="entry name" value="Peptide/Ni-bd"/>
</dbReference>
<dbReference type="RefSeq" id="WP_006592876.1">
    <property type="nucleotide sequence ID" value="NZ_BAHD01000035.1"/>
</dbReference>
<dbReference type="OrthoDB" id="9046151at2"/>
<dbReference type="AlphaFoldDB" id="K6XC29"/>
<proteinExistence type="predicted"/>
<name>K6XC29_9MICO</name>
<evidence type="ECO:0000259" key="2">
    <source>
        <dbReference type="Pfam" id="PF00496"/>
    </source>
</evidence>
<accession>K6XC29</accession>
<dbReference type="Pfam" id="PF00496">
    <property type="entry name" value="SBP_bac_5"/>
    <property type="match status" value="1"/>
</dbReference>
<dbReference type="InterPro" id="IPR000914">
    <property type="entry name" value="SBP_5_dom"/>
</dbReference>
<evidence type="ECO:0000313" key="3">
    <source>
        <dbReference type="EMBL" id="GAB96344.1"/>
    </source>
</evidence>
<sequence>MLRPADDAVAATRSTLPVRPRRTRPLRGWLAGVTAGLLLTLTACSGQPGAGSPETTEPTSPTASPSTPVPVKPIRASALPLATDLRPANIEDPYTARALGLLLRGLKRYDTKGKAVDEMAQAIETADNKTFTIRLQPGWTFGDGEPVTASSYVDAWNYAARADSGQYRAQDFAPILGFATVRRPSSDPTSADTLAGLQVIDENTFQVTLNQPQPDFPDALGQLSFAPLPKAALTDPAAWSRNPVGNGPYRLEGTWPQTSDAAAVVPLRPNPAYRGGQAPQNDGIDLKVYPTASAALDDLRAGNLDVLDLIPVSDLPKYRTEFGGRAVNQPVGVAQSLVFPVHREPWTGQRGVHLREAISASIDRATIASGLLAGAALPATDLSAPVVEGYSTDACGQWCNRDQTLAAESARAAGAWEGPLTIAYAADHDEGPVATEVCREVTQALGVPCEPRTYPTLRALREAVALGDEQGPYLQSWQMTRPTLSAFLVPRFSTGSPDNTSGFSDPLVDTRFLVAATASVGAQPAAFSQAQPLIFATMPVVPLWSRNAVGATGTEVTGVRTDVFGAVDYAAITRP</sequence>
<gene>
    <name evidence="3" type="ORF">KILIM_035_00330</name>
</gene>
<keyword evidence="4" id="KW-1185">Reference proteome</keyword>
<dbReference type="Gene3D" id="3.90.76.10">
    <property type="entry name" value="Dipeptide-binding Protein, Domain 1"/>
    <property type="match status" value="1"/>
</dbReference>
<feature type="compositionally biased region" description="Low complexity" evidence="1">
    <location>
        <begin position="52"/>
        <end position="66"/>
    </location>
</feature>
<dbReference type="GO" id="GO:0042597">
    <property type="term" value="C:periplasmic space"/>
    <property type="evidence" value="ECO:0007669"/>
    <property type="project" value="UniProtKB-ARBA"/>
</dbReference>
<reference evidence="3 4" key="1">
    <citation type="submission" date="2012-08" db="EMBL/GenBank/DDBJ databases">
        <title>Whole genome shotgun sequence of Kineosphaera limosa NBRC 100340.</title>
        <authorList>
            <person name="Yoshida I."/>
            <person name="Isaki S."/>
            <person name="Hosoyama A."/>
            <person name="Tsuchikane K."/>
            <person name="Katsumata H."/>
            <person name="Ando Y."/>
            <person name="Ohji S."/>
            <person name="Hamada M."/>
            <person name="Tamura T."/>
            <person name="Yamazoe A."/>
            <person name="Yamazaki S."/>
            <person name="Fujita N."/>
        </authorList>
    </citation>
    <scope>NUCLEOTIDE SEQUENCE [LARGE SCALE GENOMIC DNA]</scope>
    <source>
        <strain evidence="3 4">NBRC 100340</strain>
    </source>
</reference>
<dbReference type="Gene3D" id="3.10.105.10">
    <property type="entry name" value="Dipeptide-binding Protein, Domain 3"/>
    <property type="match status" value="1"/>
</dbReference>
<dbReference type="Proteomes" id="UP000008366">
    <property type="component" value="Unassembled WGS sequence"/>
</dbReference>
<evidence type="ECO:0000256" key="1">
    <source>
        <dbReference type="SAM" id="MobiDB-lite"/>
    </source>
</evidence>
<dbReference type="EMBL" id="BAHD01000035">
    <property type="protein sequence ID" value="GAB96344.1"/>
    <property type="molecule type" value="Genomic_DNA"/>
</dbReference>
<comment type="caution">
    <text evidence="3">The sequence shown here is derived from an EMBL/GenBank/DDBJ whole genome shotgun (WGS) entry which is preliminary data.</text>
</comment>
<organism evidence="3 4">
    <name type="scientific">Kineosphaera limosa NBRC 100340</name>
    <dbReference type="NCBI Taxonomy" id="1184609"/>
    <lineage>
        <taxon>Bacteria</taxon>
        <taxon>Bacillati</taxon>
        <taxon>Actinomycetota</taxon>
        <taxon>Actinomycetes</taxon>
        <taxon>Micrococcales</taxon>
        <taxon>Dermatophilaceae</taxon>
        <taxon>Kineosphaera</taxon>
    </lineage>
</organism>